<proteinExistence type="predicted"/>
<feature type="signal peptide" evidence="1">
    <location>
        <begin position="1"/>
        <end position="22"/>
    </location>
</feature>
<evidence type="ECO:0000313" key="2">
    <source>
        <dbReference type="EMBL" id="XAY06094.1"/>
    </source>
</evidence>
<dbReference type="EMBL" id="CP114014">
    <property type="protein sequence ID" value="XAY06094.1"/>
    <property type="molecule type" value="Genomic_DNA"/>
</dbReference>
<organism evidence="2">
    <name type="scientific">Paraconexibacter sp. AEG42_29</name>
    <dbReference type="NCBI Taxonomy" id="2997339"/>
    <lineage>
        <taxon>Bacteria</taxon>
        <taxon>Bacillati</taxon>
        <taxon>Actinomycetota</taxon>
        <taxon>Thermoleophilia</taxon>
        <taxon>Solirubrobacterales</taxon>
        <taxon>Paraconexibacteraceae</taxon>
        <taxon>Paraconexibacter</taxon>
    </lineage>
</organism>
<evidence type="ECO:0000256" key="1">
    <source>
        <dbReference type="SAM" id="SignalP"/>
    </source>
</evidence>
<dbReference type="SUPFAM" id="SSF69304">
    <property type="entry name" value="Tricorn protease N-terminal domain"/>
    <property type="match status" value="1"/>
</dbReference>
<keyword evidence="1" id="KW-0732">Signal</keyword>
<dbReference type="PROSITE" id="PS51257">
    <property type="entry name" value="PROKAR_LIPOPROTEIN"/>
    <property type="match status" value="1"/>
</dbReference>
<dbReference type="AlphaFoldDB" id="A0AAU7AWL4"/>
<gene>
    <name evidence="2" type="ORF">DSM112329_02956</name>
</gene>
<accession>A0AAU7AWL4</accession>
<feature type="chain" id="PRO_5043907673" evidence="1">
    <location>
        <begin position="23"/>
        <end position="322"/>
    </location>
</feature>
<reference evidence="2" key="1">
    <citation type="submission" date="2022-12" db="EMBL/GenBank/DDBJ databases">
        <title>Paraconexibacter alkalitolerans sp. nov. and Baekduia alba sp. nov., isolated from soil and emended description of the genera Paraconexibacter (Chun et al., 2020) and Baekduia (An et al., 2020).</title>
        <authorList>
            <person name="Vieira S."/>
            <person name="Huber K.J."/>
            <person name="Geppert A."/>
            <person name="Wolf J."/>
            <person name="Neumann-Schaal M."/>
            <person name="Muesken M."/>
            <person name="Overmann J."/>
        </authorList>
    </citation>
    <scope>NUCLEOTIDE SEQUENCE</scope>
    <source>
        <strain evidence="2">AEG42_29</strain>
    </source>
</reference>
<name>A0AAU7AWL4_9ACTN</name>
<dbReference type="KEGG" id="parq:DSM112329_02956"/>
<protein>
    <submittedName>
        <fullName evidence="2">Uncharacterized protein</fullName>
    </submittedName>
</protein>
<sequence>MRSSMAMVVVLVGATLAGCGEAADPPVYADDLPPAARGFAPAVRTIDDALGPVGFVAADAGAVVWSAPRAGGMSLLARATPRAGTRELVPRFETSVVSDGAFDVGRGSRGRAVVVWTQGCDGPGRCLVQSVALTGGRPRTIARLPDGARSPVAIDGTSLVYVADAAGCNELRLLTLPGGPDSSLGRGTCGSVLQVDVDGSFVAAAVSTEPPGDEDSFPSEAWLSDVRNGGVRIAQVEDAGYSGPDQITQVMLDRGALFTTRLGDSGDQLVRIPVNGGAATRTRVAGSSPAVVARDAGTTYVIDAVKEGRRSALLQYRLDTGR</sequence>